<reference evidence="2" key="1">
    <citation type="submission" date="2017-02" db="EMBL/GenBank/DDBJ databases">
        <title>Comparative genomics and description of representatives of a novel lineage of planctomycetes thriving in anoxic sediments.</title>
        <authorList>
            <person name="Spring S."/>
            <person name="Bunk B."/>
            <person name="Sproer C."/>
        </authorList>
    </citation>
    <scope>NUCLEOTIDE SEQUENCE [LARGE SCALE GENOMIC DNA]</scope>
    <source>
        <strain evidence="2">ST-NAGAB-D1</strain>
    </source>
</reference>
<dbReference type="AlphaFoldDB" id="A0A1U9NPR9"/>
<accession>A0A1U9NPR9</accession>
<dbReference type="STRING" id="1936003.STSP2_03132"/>
<keyword evidence="2" id="KW-1185">Reference proteome</keyword>
<gene>
    <name evidence="1" type="ORF">STSP2_03132</name>
</gene>
<proteinExistence type="predicted"/>
<dbReference type="KEGG" id="alus:STSP2_03132"/>
<evidence type="ECO:0000313" key="1">
    <source>
        <dbReference type="EMBL" id="AQT69932.1"/>
    </source>
</evidence>
<sequence>MKNCDCRSCAKFEKVCSGRTDLGGCIGWVEQSVVFTGGGTSGSETKKPLSSMQVWGEDGVEVGVRPDIEAINTRCPHVGGRHCDAWDGSRCLYEGGCLYDESEVDG</sequence>
<protein>
    <submittedName>
        <fullName evidence="1">Uncharacterized protein</fullName>
    </submittedName>
</protein>
<dbReference type="EMBL" id="CP019791">
    <property type="protein sequence ID" value="AQT69932.1"/>
    <property type="molecule type" value="Genomic_DNA"/>
</dbReference>
<organism evidence="1 2">
    <name type="scientific">Anaerohalosphaera lusitana</name>
    <dbReference type="NCBI Taxonomy" id="1936003"/>
    <lineage>
        <taxon>Bacteria</taxon>
        <taxon>Pseudomonadati</taxon>
        <taxon>Planctomycetota</taxon>
        <taxon>Phycisphaerae</taxon>
        <taxon>Sedimentisphaerales</taxon>
        <taxon>Anaerohalosphaeraceae</taxon>
        <taxon>Anaerohalosphaera</taxon>
    </lineage>
</organism>
<name>A0A1U9NPR9_9BACT</name>
<dbReference type="Proteomes" id="UP000189674">
    <property type="component" value="Chromosome"/>
</dbReference>
<dbReference type="RefSeq" id="WP_146663570.1">
    <property type="nucleotide sequence ID" value="NZ_CP019791.1"/>
</dbReference>
<evidence type="ECO:0000313" key="2">
    <source>
        <dbReference type="Proteomes" id="UP000189674"/>
    </source>
</evidence>